<evidence type="ECO:0000256" key="2">
    <source>
        <dbReference type="ARBA" id="ARBA00022741"/>
    </source>
</evidence>
<reference evidence="12 13" key="1">
    <citation type="submission" date="2018-12" db="EMBL/GenBank/DDBJ databases">
        <authorList>
            <consortium name="Pathogen Informatics"/>
        </authorList>
    </citation>
    <scope>NUCLEOTIDE SEQUENCE [LARGE SCALE GENOMIC DNA]</scope>
    <source>
        <strain evidence="12 13">NCTC12871</strain>
    </source>
</reference>
<dbReference type="EMBL" id="LR134510">
    <property type="protein sequence ID" value="VEJ09176.1"/>
    <property type="molecule type" value="Genomic_DNA"/>
</dbReference>
<dbReference type="Gene3D" id="1.10.10.160">
    <property type="match status" value="1"/>
</dbReference>
<dbReference type="Pfam" id="PF17946">
    <property type="entry name" value="RecC_C"/>
    <property type="match status" value="1"/>
</dbReference>
<evidence type="ECO:0000256" key="9">
    <source>
        <dbReference type="ARBA" id="ARBA00023204"/>
    </source>
</evidence>
<dbReference type="Gene3D" id="3.40.50.300">
    <property type="entry name" value="P-loop containing nucleotide triphosphate hydrolases"/>
    <property type="match status" value="2"/>
</dbReference>
<dbReference type="AlphaFoldDB" id="A0A448TTC4"/>
<evidence type="ECO:0000256" key="5">
    <source>
        <dbReference type="ARBA" id="ARBA00022806"/>
    </source>
</evidence>
<keyword evidence="3 10" id="KW-0227">DNA damage</keyword>
<evidence type="ECO:0000259" key="11">
    <source>
        <dbReference type="Pfam" id="PF17946"/>
    </source>
</evidence>
<dbReference type="GO" id="GO:0003677">
    <property type="term" value="F:DNA binding"/>
    <property type="evidence" value="ECO:0007669"/>
    <property type="project" value="UniProtKB-UniRule"/>
</dbReference>
<sequence>MFYIYYSNLLETQKDILLHLIQSRPLTNPFQKETILVQSPGMEQWLNWQIAESMGIASNIAYPMPASFIWQLYVDNLPNVEEQSLFKKDSLVWRLMRLLPHYLDTPEFSPLRYYLATSQEMAQQKCYQLSYKIADLFDQYLVYRPHWINAWEEKRDDEISQEILRYVQEKTPHLATQIQQDIAWQGILWRAIVDDIKAETQSTQVHHRASLHHQFLEFLSQQAPKNLPERLFIFGISALPRTHLETLQALSQYCEIHLFFTNGCKEYWGDVLDPKIWKKDQLRQRLHYLHQQPLESYPQAPWISETQQQNIAQQPHMTTSYAEELAVGHPLLAAWGKMGRDFLYLLTELASQDTVPVHEIEAYVESHGGTLLNQIQQRILDFTPSQKGTLEFNKDDQSLTIHSCYSPMREVEVLQDYLLHLFNTHPDIEPKDVVVMVANIDSYTPYIQAVFGQSEPYIPFAISDNKLTESDVLVASFLKLLQLKNSQFSAEDVLEFLDIPMIRQRFEIELQDLELIRNWVKTAGIRFGLEKEPVTNHETSAETALKNYNAWQAGLERILLGYSLREENGIWQDSLALDGTSGLQGQLAGKLVEFIEALWTWQRVLCEPQIISVWHESLTELITRFFDANQQNQIWCYLKEAIDKLQENVEKGDYPAPIDSEVITQSLQERLQEHQNSYRFTLGKMNFCTLLPMRSIPFKVVCLLGMNDSDYPRIQDPNSFDLMQFHHQKGDRFRRDDDRYLFLEALLSAQQYFYISYVGRSVNDDTVKEPSVLVNQLMDYLKENIDGDADEIQRNLWQQHALNAFSAQNFMGKSPSFARKWLLMAKGEYSGEGQSFIAPLAPKSIIETIEIEDLISFIANPVRYCFEKQLGVYFRQELETIEDRENFQLDNLQSYQINNQLLQHRPDEFSQEWQKWGIKGMLPRAKFADIEERKFFEKLAEFREQLMQYLPHENGQISQEESDWRQCDFPDLAVKLQGNIGHLYHNKQQFIHFRLAKVNEKDLISTWVYTLFLWASCSDKKAYLPSYYIGNDSIWQLGKNLTPESAWTQLRLYVEDFLLAQAQIFLLPSKGLLDFIKATFKQEHIDSAFIRALIEEMISQEESWRMDVYWKRLASQQNFAAYLSSKAEELFLTYQKWFTLLAENARKI</sequence>
<dbReference type="Gene3D" id="3.40.50.10930">
    <property type="match status" value="1"/>
</dbReference>
<keyword evidence="1 10" id="KW-0540">Nuclease</keyword>
<keyword evidence="2 10" id="KW-0547">Nucleotide-binding</keyword>
<evidence type="ECO:0000313" key="12">
    <source>
        <dbReference type="EMBL" id="VEJ09176.1"/>
    </source>
</evidence>
<keyword evidence="9 10" id="KW-0234">DNA repair</keyword>
<dbReference type="HAMAP" id="MF_01486">
    <property type="entry name" value="RecC"/>
    <property type="match status" value="1"/>
</dbReference>
<comment type="subunit">
    <text evidence="10">Heterotrimer of RecB, RecC and RecD. All subunits contribute to DNA-binding.</text>
</comment>
<evidence type="ECO:0000313" key="13">
    <source>
        <dbReference type="Proteomes" id="UP000279799"/>
    </source>
</evidence>
<name>A0A448TTC4_9PAST</name>
<dbReference type="GO" id="GO:0000724">
    <property type="term" value="P:double-strand break repair via homologous recombination"/>
    <property type="evidence" value="ECO:0007669"/>
    <property type="project" value="UniProtKB-UniRule"/>
</dbReference>
<dbReference type="PIRSF" id="PIRSF000980">
    <property type="entry name" value="RecC"/>
    <property type="match status" value="1"/>
</dbReference>
<dbReference type="InterPro" id="IPR011335">
    <property type="entry name" value="Restrct_endonuc-II-like"/>
</dbReference>
<keyword evidence="5 10" id="KW-0347">Helicase</keyword>
<protein>
    <recommendedName>
        <fullName evidence="10">RecBCD enzyme subunit RecC</fullName>
    </recommendedName>
    <alternativeName>
        <fullName evidence="10">Exonuclease V subunit RecC</fullName>
        <shortName evidence="10">ExoV subunit RecC</shortName>
    </alternativeName>
    <alternativeName>
        <fullName evidence="10">Helicase/nuclease RecBCD subunit RecC</fullName>
    </alternativeName>
</protein>
<dbReference type="Proteomes" id="UP000279799">
    <property type="component" value="Chromosome"/>
</dbReference>
<dbReference type="PANTHER" id="PTHR30591:SF1">
    <property type="entry name" value="RECBCD ENZYME SUBUNIT RECC"/>
    <property type="match status" value="1"/>
</dbReference>
<dbReference type="InterPro" id="IPR027417">
    <property type="entry name" value="P-loop_NTPase"/>
</dbReference>
<accession>A0A448TTC4</accession>
<dbReference type="SUPFAM" id="SSF52540">
    <property type="entry name" value="P-loop containing nucleoside triphosphate hydrolases"/>
    <property type="match status" value="2"/>
</dbReference>
<gene>
    <name evidence="10 12" type="primary">recC</name>
    <name evidence="12" type="ORF">NCTC12871_00613</name>
</gene>
<dbReference type="OrthoDB" id="9762834at2"/>
<dbReference type="GO" id="GO:0008854">
    <property type="term" value="F:exodeoxyribonuclease V activity"/>
    <property type="evidence" value="ECO:0007669"/>
    <property type="project" value="InterPro"/>
</dbReference>
<dbReference type="Gene3D" id="1.10.10.990">
    <property type="match status" value="1"/>
</dbReference>
<dbReference type="InterPro" id="IPR041500">
    <property type="entry name" value="RecC_C"/>
</dbReference>
<dbReference type="InterPro" id="IPR006697">
    <property type="entry name" value="RecC"/>
</dbReference>
<keyword evidence="8 10" id="KW-0238">DNA-binding</keyword>
<feature type="domain" description="RecC C-terminal" evidence="11">
    <location>
        <begin position="847"/>
        <end position="1070"/>
    </location>
</feature>
<evidence type="ECO:0000256" key="8">
    <source>
        <dbReference type="ARBA" id="ARBA00023125"/>
    </source>
</evidence>
<proteinExistence type="inferred from homology"/>
<keyword evidence="7 10" id="KW-0067">ATP-binding</keyword>
<dbReference type="Pfam" id="PF04257">
    <property type="entry name" value="Exonuc_V_gamma"/>
    <property type="match status" value="1"/>
</dbReference>
<comment type="similarity">
    <text evidence="10">Belongs to the RecC family.</text>
</comment>
<evidence type="ECO:0000256" key="3">
    <source>
        <dbReference type="ARBA" id="ARBA00022763"/>
    </source>
</evidence>
<evidence type="ECO:0000256" key="4">
    <source>
        <dbReference type="ARBA" id="ARBA00022801"/>
    </source>
</evidence>
<dbReference type="SUPFAM" id="SSF52980">
    <property type="entry name" value="Restriction endonuclease-like"/>
    <property type="match status" value="1"/>
</dbReference>
<dbReference type="RefSeq" id="WP_126598881.1">
    <property type="nucleotide sequence ID" value="NZ_LR134510.1"/>
</dbReference>
<dbReference type="GO" id="GO:0009338">
    <property type="term" value="C:exodeoxyribonuclease V complex"/>
    <property type="evidence" value="ECO:0007669"/>
    <property type="project" value="InterPro"/>
</dbReference>
<keyword evidence="13" id="KW-1185">Reference proteome</keyword>
<comment type="function">
    <text evidence="10">A helicase/nuclease that prepares dsDNA breaks (DSB) for recombinational DNA repair. Binds to DSBs and unwinds DNA via a highly rapid and processive ATP-dependent bidirectional helicase activity. Unwinds dsDNA until it encounters a Chi (crossover hotspot instigator) sequence from the 3' direction. Cuts ssDNA a few nucleotides 3' to the Chi site. The properties and activities of the enzyme are changed at Chi. The Chi-altered holoenzyme produces a long 3'-ssDNA overhang and facilitates RecA-binding to the ssDNA for homologous DNA recombination and repair. Holoenzyme degrades any linearized DNA that is unable to undergo homologous recombination. In the holoenzyme this subunit recognizes the wild-type Chi sequence, and when added to isolated RecB increases its ATP-dependent helicase processivity.</text>
</comment>
<keyword evidence="6 10" id="KW-0269">Exonuclease</keyword>
<dbReference type="InterPro" id="IPR013986">
    <property type="entry name" value="DExx_box_DNA_helicase_dom_sf"/>
</dbReference>
<dbReference type="KEGG" id="adp:NCTC12871_00613"/>
<dbReference type="PANTHER" id="PTHR30591">
    <property type="entry name" value="RECBCD ENZYME SUBUNIT RECC"/>
    <property type="match status" value="1"/>
</dbReference>
<evidence type="ECO:0000256" key="7">
    <source>
        <dbReference type="ARBA" id="ARBA00022840"/>
    </source>
</evidence>
<dbReference type="NCBIfam" id="TIGR01450">
    <property type="entry name" value="recC"/>
    <property type="match status" value="1"/>
</dbReference>
<keyword evidence="4 10" id="KW-0378">Hydrolase</keyword>
<evidence type="ECO:0000256" key="10">
    <source>
        <dbReference type="HAMAP-Rule" id="MF_01486"/>
    </source>
</evidence>
<dbReference type="GO" id="GO:0005524">
    <property type="term" value="F:ATP binding"/>
    <property type="evidence" value="ECO:0007669"/>
    <property type="project" value="UniProtKB-UniRule"/>
</dbReference>
<comment type="miscellaneous">
    <text evidence="10">In the RecBCD complex, RecB has a slow 3'-5' helicase, an exonuclease activity and loads RecA onto ssDNA, RecD has a fast 5'-3' helicase activity, while RecC stimulates the ATPase and processivity of the RecB helicase and contributes to recognition of the Chi site.</text>
</comment>
<evidence type="ECO:0000256" key="1">
    <source>
        <dbReference type="ARBA" id="ARBA00022722"/>
    </source>
</evidence>
<organism evidence="12 13">
    <name type="scientific">Actinobacillus delphinicola</name>
    <dbReference type="NCBI Taxonomy" id="51161"/>
    <lineage>
        <taxon>Bacteria</taxon>
        <taxon>Pseudomonadati</taxon>
        <taxon>Pseudomonadota</taxon>
        <taxon>Gammaproteobacteria</taxon>
        <taxon>Pasteurellales</taxon>
        <taxon>Pasteurellaceae</taxon>
        <taxon>Actinobacillus</taxon>
    </lineage>
</organism>
<evidence type="ECO:0000256" key="6">
    <source>
        <dbReference type="ARBA" id="ARBA00022839"/>
    </source>
</evidence>
<dbReference type="GO" id="GO:0003678">
    <property type="term" value="F:DNA helicase activity"/>
    <property type="evidence" value="ECO:0007669"/>
    <property type="project" value="UniProtKB-UniRule"/>
</dbReference>